<dbReference type="AlphaFoldDB" id="A0AAD8IM45"/>
<dbReference type="SUPFAM" id="SSF82199">
    <property type="entry name" value="SET domain"/>
    <property type="match status" value="1"/>
</dbReference>
<dbReference type="GO" id="GO:0016279">
    <property type="term" value="F:protein-lysine N-methyltransferase activity"/>
    <property type="evidence" value="ECO:0007669"/>
    <property type="project" value="TreeGrafter"/>
</dbReference>
<protein>
    <submittedName>
        <fullName evidence="5">N-lysine methyltransferase setd6-like</fullName>
    </submittedName>
</protein>
<dbReference type="InterPro" id="IPR001214">
    <property type="entry name" value="SET_dom"/>
</dbReference>
<evidence type="ECO:0000313" key="6">
    <source>
        <dbReference type="Proteomes" id="UP001237642"/>
    </source>
</evidence>
<evidence type="ECO:0000256" key="1">
    <source>
        <dbReference type="ARBA" id="ARBA00022603"/>
    </source>
</evidence>
<dbReference type="EMBL" id="JAUIZM010000004">
    <property type="protein sequence ID" value="KAK1388327.1"/>
    <property type="molecule type" value="Genomic_DNA"/>
</dbReference>
<evidence type="ECO:0000313" key="5">
    <source>
        <dbReference type="EMBL" id="KAK1388327.1"/>
    </source>
</evidence>
<proteinExistence type="predicted"/>
<reference evidence="5" key="1">
    <citation type="submission" date="2023-02" db="EMBL/GenBank/DDBJ databases">
        <title>Genome of toxic invasive species Heracleum sosnowskyi carries increased number of genes despite the absence of recent whole-genome duplications.</title>
        <authorList>
            <person name="Schelkunov M."/>
            <person name="Shtratnikova V."/>
            <person name="Makarenko M."/>
            <person name="Klepikova A."/>
            <person name="Omelchenko D."/>
            <person name="Novikova G."/>
            <person name="Obukhova E."/>
            <person name="Bogdanov V."/>
            <person name="Penin A."/>
            <person name="Logacheva M."/>
        </authorList>
    </citation>
    <scope>NUCLEOTIDE SEQUENCE</scope>
    <source>
        <strain evidence="5">Hsosn_3</strain>
        <tissue evidence="5">Leaf</tissue>
    </source>
</reference>
<evidence type="ECO:0000259" key="4">
    <source>
        <dbReference type="Pfam" id="PF00856"/>
    </source>
</evidence>
<dbReference type="InterPro" id="IPR046341">
    <property type="entry name" value="SET_dom_sf"/>
</dbReference>
<dbReference type="GO" id="GO:0032259">
    <property type="term" value="P:methylation"/>
    <property type="evidence" value="ECO:0007669"/>
    <property type="project" value="UniProtKB-KW"/>
</dbReference>
<accession>A0AAD8IM45</accession>
<dbReference type="CDD" id="cd10527">
    <property type="entry name" value="SET_LSMT"/>
    <property type="match status" value="1"/>
</dbReference>
<name>A0AAD8IM45_9APIA</name>
<dbReference type="InterPro" id="IPR036464">
    <property type="entry name" value="Rubisco_LSMT_subst-bd_sf"/>
</dbReference>
<evidence type="ECO:0000256" key="3">
    <source>
        <dbReference type="ARBA" id="ARBA00022691"/>
    </source>
</evidence>
<keyword evidence="6" id="KW-1185">Reference proteome</keyword>
<keyword evidence="3" id="KW-0949">S-adenosyl-L-methionine</keyword>
<dbReference type="PANTHER" id="PTHR13271">
    <property type="entry name" value="UNCHARACTERIZED PUTATIVE METHYLTRANSFERASE"/>
    <property type="match status" value="1"/>
</dbReference>
<gene>
    <name evidence="5" type="ORF">POM88_016505</name>
</gene>
<dbReference type="FunFam" id="3.90.1410.10:FF:000011">
    <property type="entry name" value="Transcription factor, E2F and DP-related"/>
    <property type="match status" value="1"/>
</dbReference>
<organism evidence="5 6">
    <name type="scientific">Heracleum sosnowskyi</name>
    <dbReference type="NCBI Taxonomy" id="360622"/>
    <lineage>
        <taxon>Eukaryota</taxon>
        <taxon>Viridiplantae</taxon>
        <taxon>Streptophyta</taxon>
        <taxon>Embryophyta</taxon>
        <taxon>Tracheophyta</taxon>
        <taxon>Spermatophyta</taxon>
        <taxon>Magnoliopsida</taxon>
        <taxon>eudicotyledons</taxon>
        <taxon>Gunneridae</taxon>
        <taxon>Pentapetalae</taxon>
        <taxon>asterids</taxon>
        <taxon>campanulids</taxon>
        <taxon>Apiales</taxon>
        <taxon>Apiaceae</taxon>
        <taxon>Apioideae</taxon>
        <taxon>apioid superclade</taxon>
        <taxon>Tordylieae</taxon>
        <taxon>Tordyliinae</taxon>
        <taxon>Heracleum</taxon>
    </lineage>
</organism>
<reference evidence="5" key="2">
    <citation type="submission" date="2023-05" db="EMBL/GenBank/DDBJ databases">
        <authorList>
            <person name="Schelkunov M.I."/>
        </authorList>
    </citation>
    <scope>NUCLEOTIDE SEQUENCE</scope>
    <source>
        <strain evidence="5">Hsosn_3</strain>
        <tissue evidence="5">Leaf</tissue>
    </source>
</reference>
<comment type="caution">
    <text evidence="5">The sequence shown here is derived from an EMBL/GenBank/DDBJ whole genome shotgun (WGS) entry which is preliminary data.</text>
</comment>
<dbReference type="Gene3D" id="3.90.1420.10">
    <property type="entry name" value="Rubisco LSMT, substrate-binding domain"/>
    <property type="match status" value="1"/>
</dbReference>
<dbReference type="Proteomes" id="UP001237642">
    <property type="component" value="Unassembled WGS sequence"/>
</dbReference>
<dbReference type="InterPro" id="IPR050600">
    <property type="entry name" value="SETD3_SETD6_MTase"/>
</dbReference>
<feature type="domain" description="SET" evidence="4">
    <location>
        <begin position="181"/>
        <end position="388"/>
    </location>
</feature>
<keyword evidence="1 5" id="KW-0489">Methyltransferase</keyword>
<keyword evidence="2" id="KW-0808">Transferase</keyword>
<dbReference type="PANTHER" id="PTHR13271:SF103">
    <property type="entry name" value="N-METHYLTRANSFERASE DOMAIN AND SET DOMAIN CONTAINING PROTEIN-RELATED"/>
    <property type="match status" value="1"/>
</dbReference>
<dbReference type="Pfam" id="PF00856">
    <property type="entry name" value="SET"/>
    <property type="match status" value="1"/>
</dbReference>
<sequence length="553" mass="62811">MENVEHVTYDHDDRHSLLLKLSENDPLFDKKKKLLQVVGISPDERIHLKASYTAAKLSSVLGLLLQKARIIYFNEVDLYFAASDVGQLLKFHNPRNELEALHSVMLLIDNSILSSKHSRVDVLQDLRDMTLDKINALGNNIREDTIIVENVSCDRETCLLQWGESEGVKTKLDIAYVEGAGRGAIARENLKAGDIALEIPVTVIISEEVVHKSDMFPILENFEGITSETMLLLWSMKEKHNRDSKFKFFFDALPEVFNTGLSFGVDALLELDGTLLLEEIVQAKEHLRSQYDELFPALYHDHPDIFPPDLYTWEHFLWACELWYSNSMKILFPDGRFQTCLVPVAGFLNHSINPHIMQYGKVDSNTNSLKFPLSRPCNAGEQCFLSYGKLSSSHLITFYGFSTQGDNPYDVVPIDLDLPDIDDSENGSLMSDWTSHMVRGTWLSKNHEIFHYGLPSPLLDHFRRAQGSTVQPKSTTQENLAIELEILLVLCSTFEDMMQAICDTDDDDRENRSWDVKLASKFKKSQKKIFSSIVTSCKAGCKLVENELCKCTT</sequence>
<evidence type="ECO:0000256" key="2">
    <source>
        <dbReference type="ARBA" id="ARBA00022679"/>
    </source>
</evidence>
<dbReference type="Gene3D" id="3.90.1410.10">
    <property type="entry name" value="set domain protein methyltransferase, domain 1"/>
    <property type="match status" value="1"/>
</dbReference>